<gene>
    <name evidence="2" type="ORF">CALVIDRAFT_490963</name>
</gene>
<reference evidence="2 3" key="1">
    <citation type="journal article" date="2016" name="Mol. Biol. Evol.">
        <title>Comparative Genomics of Early-Diverging Mushroom-Forming Fungi Provides Insights into the Origins of Lignocellulose Decay Capabilities.</title>
        <authorList>
            <person name="Nagy L.G."/>
            <person name="Riley R."/>
            <person name="Tritt A."/>
            <person name="Adam C."/>
            <person name="Daum C."/>
            <person name="Floudas D."/>
            <person name="Sun H."/>
            <person name="Yadav J.S."/>
            <person name="Pangilinan J."/>
            <person name="Larsson K.H."/>
            <person name="Matsuura K."/>
            <person name="Barry K."/>
            <person name="Labutti K."/>
            <person name="Kuo R."/>
            <person name="Ohm R.A."/>
            <person name="Bhattacharya S.S."/>
            <person name="Shirouzu T."/>
            <person name="Yoshinaga Y."/>
            <person name="Martin F.M."/>
            <person name="Grigoriev I.V."/>
            <person name="Hibbett D.S."/>
        </authorList>
    </citation>
    <scope>NUCLEOTIDE SEQUENCE [LARGE SCALE GENOMIC DNA]</scope>
    <source>
        <strain evidence="2 3">TUFC12733</strain>
    </source>
</reference>
<dbReference type="Proteomes" id="UP000076738">
    <property type="component" value="Unassembled WGS sequence"/>
</dbReference>
<dbReference type="EMBL" id="KV417352">
    <property type="protein sequence ID" value="KZO90083.1"/>
    <property type="molecule type" value="Genomic_DNA"/>
</dbReference>
<name>A0A167G1P1_CALVF</name>
<dbReference type="InterPro" id="IPR038717">
    <property type="entry name" value="Tc1-like_DDE_dom"/>
</dbReference>
<dbReference type="PANTHER" id="PTHR46564:SF1">
    <property type="entry name" value="TRANSPOSASE"/>
    <property type="match status" value="1"/>
</dbReference>
<dbReference type="PANTHER" id="PTHR46564">
    <property type="entry name" value="TRANSPOSASE"/>
    <property type="match status" value="1"/>
</dbReference>
<feature type="domain" description="Tc1-like transposase DDE" evidence="1">
    <location>
        <begin position="119"/>
        <end position="218"/>
    </location>
</feature>
<protein>
    <recommendedName>
        <fullName evidence="1">Tc1-like transposase DDE domain-containing protein</fullName>
    </recommendedName>
</protein>
<dbReference type="AlphaFoldDB" id="A0A167G1P1"/>
<dbReference type="Gene3D" id="3.30.420.10">
    <property type="entry name" value="Ribonuclease H-like superfamily/Ribonuclease H"/>
    <property type="match status" value="1"/>
</dbReference>
<evidence type="ECO:0000313" key="2">
    <source>
        <dbReference type="EMBL" id="KZO90083.1"/>
    </source>
</evidence>
<sequence length="219" mass="24996">MTGQRISDDVKHIVVRMKAAGAEVSDIITYTGLAKRSVQRIIEYHRKHGTVQRLPSGTVGRPRIMQHEDNMFLQGMIHHAPDRFLDELQAQLESQQKVRASVATISRHLKEMGYTMKQVSRVRSRVFFVRGRRYASQALSSIQPMLTRCDRWSVLPALSLDGILALKIVEGSFDAISFMEFVELCLLNMNPYPARNSVLVMDNCRIHKSALIREMVESK</sequence>
<dbReference type="Pfam" id="PF13358">
    <property type="entry name" value="DDE_3"/>
    <property type="match status" value="1"/>
</dbReference>
<dbReference type="GO" id="GO:0003676">
    <property type="term" value="F:nucleic acid binding"/>
    <property type="evidence" value="ECO:0007669"/>
    <property type="project" value="InterPro"/>
</dbReference>
<evidence type="ECO:0000259" key="1">
    <source>
        <dbReference type="Pfam" id="PF13358"/>
    </source>
</evidence>
<evidence type="ECO:0000313" key="3">
    <source>
        <dbReference type="Proteomes" id="UP000076738"/>
    </source>
</evidence>
<accession>A0A167G1P1</accession>
<dbReference type="STRING" id="1330018.A0A167G1P1"/>
<dbReference type="InterPro" id="IPR036397">
    <property type="entry name" value="RNaseH_sf"/>
</dbReference>
<keyword evidence="3" id="KW-1185">Reference proteome</keyword>
<dbReference type="OrthoDB" id="2142724at2759"/>
<dbReference type="SUPFAM" id="SSF46689">
    <property type="entry name" value="Homeodomain-like"/>
    <property type="match status" value="1"/>
</dbReference>
<organism evidence="2 3">
    <name type="scientific">Calocera viscosa (strain TUFC12733)</name>
    <dbReference type="NCBI Taxonomy" id="1330018"/>
    <lineage>
        <taxon>Eukaryota</taxon>
        <taxon>Fungi</taxon>
        <taxon>Dikarya</taxon>
        <taxon>Basidiomycota</taxon>
        <taxon>Agaricomycotina</taxon>
        <taxon>Dacrymycetes</taxon>
        <taxon>Dacrymycetales</taxon>
        <taxon>Dacrymycetaceae</taxon>
        <taxon>Calocera</taxon>
    </lineage>
</organism>
<dbReference type="InterPro" id="IPR009057">
    <property type="entry name" value="Homeodomain-like_sf"/>
</dbReference>
<proteinExistence type="predicted"/>